<reference evidence="6" key="1">
    <citation type="journal article" date="2014" name="Int. J. Syst. Evol. Microbiol.">
        <title>Complete genome sequence of Corynebacterium casei LMG S-19264T (=DSM 44701T), isolated from a smear-ripened cheese.</title>
        <authorList>
            <consortium name="US DOE Joint Genome Institute (JGI-PGF)"/>
            <person name="Walter F."/>
            <person name="Albersmeier A."/>
            <person name="Kalinowski J."/>
            <person name="Ruckert C."/>
        </authorList>
    </citation>
    <scope>NUCLEOTIDE SEQUENCE</scope>
    <source>
        <strain evidence="6">CGMCC 4.5737</strain>
    </source>
</reference>
<name>A0A8J3CHD7_9PSEU</name>
<dbReference type="Gene3D" id="2.130.10.10">
    <property type="entry name" value="YVTN repeat-like/Quinoprotein amine dehydrogenase"/>
    <property type="match status" value="1"/>
</dbReference>
<organism evidence="6 7">
    <name type="scientific">Longimycelium tulufanense</name>
    <dbReference type="NCBI Taxonomy" id="907463"/>
    <lineage>
        <taxon>Bacteria</taxon>
        <taxon>Bacillati</taxon>
        <taxon>Actinomycetota</taxon>
        <taxon>Actinomycetes</taxon>
        <taxon>Pseudonocardiales</taxon>
        <taxon>Pseudonocardiaceae</taxon>
        <taxon>Longimycelium</taxon>
    </lineage>
</organism>
<evidence type="ECO:0000256" key="2">
    <source>
        <dbReference type="ARBA" id="ARBA00005606"/>
    </source>
</evidence>
<dbReference type="PANTHER" id="PTHR23300:SF0">
    <property type="entry name" value="METHANETHIOL OXIDASE"/>
    <property type="match status" value="1"/>
</dbReference>
<dbReference type="AlphaFoldDB" id="A0A8J3CHD7"/>
<dbReference type="GO" id="GO:0008430">
    <property type="term" value="F:selenium binding"/>
    <property type="evidence" value="ECO:0007669"/>
    <property type="project" value="InterPro"/>
</dbReference>
<dbReference type="EC" id="1.8.3.4" evidence="3"/>
<dbReference type="Proteomes" id="UP000637578">
    <property type="component" value="Unassembled WGS sequence"/>
</dbReference>
<evidence type="ECO:0000256" key="1">
    <source>
        <dbReference type="ARBA" id="ARBA00005177"/>
    </source>
</evidence>
<dbReference type="InterPro" id="IPR008826">
    <property type="entry name" value="Se-bd"/>
</dbReference>
<gene>
    <name evidence="6" type="ORF">GCM10012275_41910</name>
</gene>
<dbReference type="Pfam" id="PF05694">
    <property type="entry name" value="SBP56"/>
    <property type="match status" value="1"/>
</dbReference>
<sequence>MRQPHGVGDPTFYRSPAHAVAAPAERLAYVAAFDRTATRPDALLTVDVDPGSSSYGRIVGWSDMPTRGDELHHFGWNACSSALAHEGHDMTGLQRRYLLLPGLRSSNIHIFDTHPDPRRPTLARTVHATELAEKAGYSRPHTLHCGPTGIYLSCLGGADGSDGPGGIALLDHDTFDVLGAWETDRGPQHLAYDAWWHLNQNTLVTSEWGTPSMIEDGVVPELLLKSAYGHALHFWDLAEGRHLQRVDLGEHHQMVLELRPSHDPEARWGFAGVVVSTQDLSASVWRWHRDGDIWTADKVITIPAERADPELLPPVLKPFGAVPPLVTDINLTVDDRFLYVSCWGTGELKQYDVSDPSAPREVASVRLGGIVGRATHPALPGQPLAGGPQMVEVSRDGRRVYLTNSLYGSWDDQFYPDDVGAWMAKIDTDPEAGGGLAIDERFFLHGEDFRGLRVHQVRLQGGDSSSDSYCYRC</sequence>
<comment type="catalytic activity">
    <reaction evidence="5">
        <text>methanethiol + O2 + H2O = hydrogen sulfide + formaldehyde + H2O2 + H(+)</text>
        <dbReference type="Rhea" id="RHEA:11812"/>
        <dbReference type="ChEBI" id="CHEBI:15377"/>
        <dbReference type="ChEBI" id="CHEBI:15378"/>
        <dbReference type="ChEBI" id="CHEBI:15379"/>
        <dbReference type="ChEBI" id="CHEBI:16007"/>
        <dbReference type="ChEBI" id="CHEBI:16240"/>
        <dbReference type="ChEBI" id="CHEBI:16842"/>
        <dbReference type="ChEBI" id="CHEBI:29919"/>
        <dbReference type="EC" id="1.8.3.4"/>
    </reaction>
</comment>
<dbReference type="SUPFAM" id="SSF75011">
    <property type="entry name" value="3-carboxy-cis,cis-mucoante lactonizing enzyme"/>
    <property type="match status" value="1"/>
</dbReference>
<dbReference type="PANTHER" id="PTHR23300">
    <property type="entry name" value="METHANETHIOL OXIDASE"/>
    <property type="match status" value="1"/>
</dbReference>
<proteinExistence type="inferred from homology"/>
<dbReference type="GO" id="GO:0018549">
    <property type="term" value="F:methanethiol oxidase activity"/>
    <property type="evidence" value="ECO:0007669"/>
    <property type="project" value="UniProtKB-EC"/>
</dbReference>
<keyword evidence="7" id="KW-1185">Reference proteome</keyword>
<evidence type="ECO:0000313" key="7">
    <source>
        <dbReference type="Proteomes" id="UP000637578"/>
    </source>
</evidence>
<dbReference type="RefSeq" id="WP_189060100.1">
    <property type="nucleotide sequence ID" value="NZ_BMMK01000021.1"/>
</dbReference>
<accession>A0A8J3CHD7</accession>
<dbReference type="EMBL" id="BMMK01000021">
    <property type="protein sequence ID" value="GGM67033.1"/>
    <property type="molecule type" value="Genomic_DNA"/>
</dbReference>
<comment type="similarity">
    <text evidence="2">Belongs to the selenium-binding protein family.</text>
</comment>
<dbReference type="InterPro" id="IPR015943">
    <property type="entry name" value="WD40/YVTN_repeat-like_dom_sf"/>
</dbReference>
<evidence type="ECO:0000256" key="3">
    <source>
        <dbReference type="ARBA" id="ARBA00012510"/>
    </source>
</evidence>
<evidence type="ECO:0000256" key="4">
    <source>
        <dbReference type="ARBA" id="ARBA00015601"/>
    </source>
</evidence>
<evidence type="ECO:0000256" key="5">
    <source>
        <dbReference type="ARBA" id="ARBA00047539"/>
    </source>
</evidence>
<protein>
    <recommendedName>
        <fullName evidence="4">Methanethiol oxidase</fullName>
        <ecNumber evidence="3">1.8.3.4</ecNumber>
    </recommendedName>
</protein>
<comment type="caution">
    <text evidence="6">The sequence shown here is derived from an EMBL/GenBank/DDBJ whole genome shotgun (WGS) entry which is preliminary data.</text>
</comment>
<comment type="pathway">
    <text evidence="1">Organosulfur degradation.</text>
</comment>
<evidence type="ECO:0000313" key="6">
    <source>
        <dbReference type="EMBL" id="GGM67033.1"/>
    </source>
</evidence>
<reference evidence="6" key="2">
    <citation type="submission" date="2020-09" db="EMBL/GenBank/DDBJ databases">
        <authorList>
            <person name="Sun Q."/>
            <person name="Zhou Y."/>
        </authorList>
    </citation>
    <scope>NUCLEOTIDE SEQUENCE</scope>
    <source>
        <strain evidence="6">CGMCC 4.5737</strain>
    </source>
</reference>